<dbReference type="InterPro" id="IPR051017">
    <property type="entry name" value="Aldolase-II_Adducin_sf"/>
</dbReference>
<dbReference type="Pfam" id="PF00596">
    <property type="entry name" value="Aldolase_II"/>
    <property type="match status" value="1"/>
</dbReference>
<organism evidence="2">
    <name type="scientific">Fusarium oxysporum f. sp. pisi HDV247</name>
    <dbReference type="NCBI Taxonomy" id="1080344"/>
    <lineage>
        <taxon>Eukaryota</taxon>
        <taxon>Fungi</taxon>
        <taxon>Dikarya</taxon>
        <taxon>Ascomycota</taxon>
        <taxon>Pezizomycotina</taxon>
        <taxon>Sordariomycetes</taxon>
        <taxon>Hypocreomycetidae</taxon>
        <taxon>Hypocreales</taxon>
        <taxon>Nectriaceae</taxon>
        <taxon>Fusarium</taxon>
        <taxon>Fusarium oxysporum species complex</taxon>
    </lineage>
</organism>
<dbReference type="InterPro" id="IPR036409">
    <property type="entry name" value="Aldolase_II/adducin_N_sf"/>
</dbReference>
<dbReference type="PANTHER" id="PTHR10672:SF25">
    <property type="entry name" value="MEIOTICALLY UP-REGULATED GENE 14 PROTEIN"/>
    <property type="match status" value="1"/>
</dbReference>
<dbReference type="Proteomes" id="UP000030751">
    <property type="component" value="Unassembled WGS sequence"/>
</dbReference>
<dbReference type="PANTHER" id="PTHR10672">
    <property type="entry name" value="ADDUCIN"/>
    <property type="match status" value="1"/>
</dbReference>
<protein>
    <recommendedName>
        <fullName evidence="1">Class II aldolase/adducin N-terminal domain-containing protein</fullName>
    </recommendedName>
</protein>
<feature type="domain" description="Class II aldolase/adducin N-terminal" evidence="1">
    <location>
        <begin position="73"/>
        <end position="257"/>
    </location>
</feature>
<dbReference type="EMBL" id="JH651038">
    <property type="protein sequence ID" value="EXA30692.1"/>
    <property type="molecule type" value="Genomic_DNA"/>
</dbReference>
<dbReference type="GO" id="GO:0051015">
    <property type="term" value="F:actin filament binding"/>
    <property type="evidence" value="ECO:0007669"/>
    <property type="project" value="TreeGrafter"/>
</dbReference>
<evidence type="ECO:0000313" key="2">
    <source>
        <dbReference type="EMBL" id="EXA30692.1"/>
    </source>
</evidence>
<evidence type="ECO:0000259" key="1">
    <source>
        <dbReference type="SMART" id="SM01007"/>
    </source>
</evidence>
<dbReference type="InterPro" id="IPR001303">
    <property type="entry name" value="Aldolase_II/adducin_N"/>
</dbReference>
<dbReference type="SUPFAM" id="SSF53639">
    <property type="entry name" value="AraD/HMP-PK domain-like"/>
    <property type="match status" value="1"/>
</dbReference>
<dbReference type="Gene3D" id="3.40.225.10">
    <property type="entry name" value="Class II aldolase/adducin N-terminal domain"/>
    <property type="match status" value="1"/>
</dbReference>
<dbReference type="OrthoDB" id="3238794at2759"/>
<reference evidence="2" key="2">
    <citation type="submission" date="2012-05" db="EMBL/GenBank/DDBJ databases">
        <title>Annotation of the Genome Sequence of Fusarium oxysporum HDV247.</title>
        <authorList>
            <consortium name="The Broad Institute Genomics Platform"/>
            <person name="Ma L.-J."/>
            <person name="Corby-Kistler H."/>
            <person name="Broz K."/>
            <person name="Gale L.R."/>
            <person name="Jonkers W."/>
            <person name="O'Donnell K."/>
            <person name="Ploetz R."/>
            <person name="Steinberg C."/>
            <person name="Schwartz D.C."/>
            <person name="VanEtten H."/>
            <person name="Zhou S."/>
            <person name="Young S.K."/>
            <person name="Zeng Q."/>
            <person name="Gargeya S."/>
            <person name="Fitzgerald M."/>
            <person name="Abouelleil A."/>
            <person name="Alvarado L."/>
            <person name="Chapman S.B."/>
            <person name="Gainer-Dewar J."/>
            <person name="Goldberg J."/>
            <person name="Griggs A."/>
            <person name="Gujja S."/>
            <person name="Hansen M."/>
            <person name="Howarth C."/>
            <person name="Imamovic A."/>
            <person name="Ireland A."/>
            <person name="Larimer J."/>
            <person name="McCowan C."/>
            <person name="Murphy C."/>
            <person name="Pearson M."/>
            <person name="Poon T.W."/>
            <person name="Priest M."/>
            <person name="Roberts A."/>
            <person name="Saif S."/>
            <person name="Shea T."/>
            <person name="Sykes S."/>
            <person name="Wortman J."/>
            <person name="Nusbaum C."/>
            <person name="Birren B."/>
        </authorList>
    </citation>
    <scope>NUCLEOTIDE SEQUENCE</scope>
    <source>
        <strain evidence="2">HDV247</strain>
    </source>
</reference>
<dbReference type="FunFam" id="3.40.225.10:FF:000009">
    <property type="entry name" value="Class II aldolase/adducin N-terminal"/>
    <property type="match status" value="1"/>
</dbReference>
<reference evidence="2" key="1">
    <citation type="submission" date="2011-10" db="EMBL/GenBank/DDBJ databases">
        <title>The Genome Sequence of Fusarium oxysporum HDV247.</title>
        <authorList>
            <consortium name="The Broad Institute Genome Sequencing Platform"/>
            <person name="Ma L.-J."/>
            <person name="Gale L.R."/>
            <person name="Schwartz D.C."/>
            <person name="Zhou S."/>
            <person name="Corby-Kistler H."/>
            <person name="Young S.K."/>
            <person name="Zeng Q."/>
            <person name="Gargeya S."/>
            <person name="Fitzgerald M."/>
            <person name="Haas B."/>
            <person name="Abouelleil A."/>
            <person name="Alvarado L."/>
            <person name="Arachchi H.M."/>
            <person name="Berlin A."/>
            <person name="Brown A."/>
            <person name="Chapman S.B."/>
            <person name="Chen Z."/>
            <person name="Dunbar C."/>
            <person name="Freedman E."/>
            <person name="Gearin G."/>
            <person name="Goldberg J."/>
            <person name="Griggs A."/>
            <person name="Gujja S."/>
            <person name="Heiman D."/>
            <person name="Howarth C."/>
            <person name="Larson L."/>
            <person name="Lui A."/>
            <person name="MacDonald P.J.P."/>
            <person name="Montmayeur A."/>
            <person name="Murphy C."/>
            <person name="Neiman D."/>
            <person name="Pearson M."/>
            <person name="Priest M."/>
            <person name="Roberts A."/>
            <person name="Saif S."/>
            <person name="Shea T."/>
            <person name="Shenoy N."/>
            <person name="Sisk P."/>
            <person name="Stolte C."/>
            <person name="Sykes S."/>
            <person name="Wortman J."/>
            <person name="Nusbaum C."/>
            <person name="Birren B."/>
        </authorList>
    </citation>
    <scope>NUCLEOTIDE SEQUENCE [LARGE SCALE GENOMIC DNA]</scope>
    <source>
        <strain evidence="2">HDV247</strain>
    </source>
</reference>
<dbReference type="AlphaFoldDB" id="W9NKZ3"/>
<proteinExistence type="predicted"/>
<dbReference type="NCBIfam" id="NF004855">
    <property type="entry name" value="PRK06208.1"/>
    <property type="match status" value="1"/>
</dbReference>
<accession>W9NKZ3</accession>
<dbReference type="GO" id="GO:0005856">
    <property type="term" value="C:cytoskeleton"/>
    <property type="evidence" value="ECO:0007669"/>
    <property type="project" value="TreeGrafter"/>
</dbReference>
<name>W9NKZ3_FUSOX</name>
<sequence length="311" mass="34182">MVPTAVRENTSGELSFSTHKAFNSTAPTEASHTNHGHELEGKTPLQALSHGVVTLQGIPEFPDFSSQRQWQLRHMVAVFRHWHREGYVEGMSGHISVRDPEFHDAFWTNPLGVHFGLLKIRDMVLVNLDGEVIGGNRVRPPNSAGFLIHASVHKARPDVHAVCHNHSIYGKAWSVFGRRLEMLTQDACKFYGSAQGVYNGYGGVVLGSEEGDRIAQALGPFGKGCILRNHALLTVGQTVDEAGFLFTSMETSCRVQLLADAAAKSAGIPKVLISDEEAKFNFDVEGDPEVCYCEFQVYYNLEEQLGVGGFD</sequence>
<dbReference type="HOGENOM" id="CLU_006033_1_2_1"/>
<gene>
    <name evidence="2" type="ORF">FOVG_17957</name>
</gene>
<dbReference type="SMART" id="SM01007">
    <property type="entry name" value="Aldolase_II"/>
    <property type="match status" value="1"/>
</dbReference>